<proteinExistence type="predicted"/>
<dbReference type="InterPro" id="IPR036443">
    <property type="entry name" value="Znf_RanBP2_sf"/>
</dbReference>
<evidence type="ECO:0000313" key="8">
    <source>
        <dbReference type="EMBL" id="GFU33974.1"/>
    </source>
</evidence>
<reference evidence="8" key="1">
    <citation type="submission" date="2020-08" db="EMBL/GenBank/DDBJ databases">
        <title>Multicomponent nature underlies the extraordinary mechanical properties of spider dragline silk.</title>
        <authorList>
            <person name="Kono N."/>
            <person name="Nakamura H."/>
            <person name="Mori M."/>
            <person name="Yoshida Y."/>
            <person name="Ohtoshi R."/>
            <person name="Malay A.D."/>
            <person name="Moran D.A.P."/>
            <person name="Tomita M."/>
            <person name="Numata K."/>
            <person name="Arakawa K."/>
        </authorList>
    </citation>
    <scope>NUCLEOTIDE SEQUENCE</scope>
</reference>
<feature type="coiled-coil region" evidence="5">
    <location>
        <begin position="435"/>
        <end position="509"/>
    </location>
</feature>
<keyword evidence="2 4" id="KW-0863">Zinc-finger</keyword>
<dbReference type="Gene3D" id="1.10.8.10">
    <property type="entry name" value="DNA helicase RuvA subunit, C-terminal domain"/>
    <property type="match status" value="1"/>
</dbReference>
<keyword evidence="9" id="KW-1185">Reference proteome</keyword>
<evidence type="ECO:0000256" key="1">
    <source>
        <dbReference type="ARBA" id="ARBA00022723"/>
    </source>
</evidence>
<evidence type="ECO:0000256" key="5">
    <source>
        <dbReference type="SAM" id="Coils"/>
    </source>
</evidence>
<protein>
    <submittedName>
        <fullName evidence="8">TGF-beta-activated kinase 1 and MAP3K7-binding protein 2</fullName>
    </submittedName>
</protein>
<evidence type="ECO:0000259" key="7">
    <source>
        <dbReference type="PROSITE" id="PS50199"/>
    </source>
</evidence>
<evidence type="ECO:0000313" key="9">
    <source>
        <dbReference type="Proteomes" id="UP000887013"/>
    </source>
</evidence>
<dbReference type="Proteomes" id="UP000887013">
    <property type="component" value="Unassembled WGS sequence"/>
</dbReference>
<gene>
    <name evidence="8" type="primary">Tab2</name>
    <name evidence="8" type="ORF">NPIL_251841</name>
</gene>
<keyword evidence="8" id="KW-0418">Kinase</keyword>
<keyword evidence="3" id="KW-0862">Zinc</keyword>
<dbReference type="GO" id="GO:0008270">
    <property type="term" value="F:zinc ion binding"/>
    <property type="evidence" value="ECO:0007669"/>
    <property type="project" value="UniProtKB-KW"/>
</dbReference>
<dbReference type="EMBL" id="BMAW01034155">
    <property type="protein sequence ID" value="GFU33974.1"/>
    <property type="molecule type" value="Genomic_DNA"/>
</dbReference>
<dbReference type="SMART" id="SM00547">
    <property type="entry name" value="ZnF_RBZ"/>
    <property type="match status" value="1"/>
</dbReference>
<evidence type="ECO:0000256" key="6">
    <source>
        <dbReference type="SAM" id="MobiDB-lite"/>
    </source>
</evidence>
<dbReference type="Gene3D" id="2.30.30.380">
    <property type="entry name" value="Zn-finger domain of Sec23/24"/>
    <property type="match status" value="1"/>
</dbReference>
<evidence type="ECO:0000256" key="3">
    <source>
        <dbReference type="ARBA" id="ARBA00022833"/>
    </source>
</evidence>
<dbReference type="PROSITE" id="PS50199">
    <property type="entry name" value="ZF_RANBP2_2"/>
    <property type="match status" value="1"/>
</dbReference>
<comment type="caution">
    <text evidence="8">The sequence shown here is derived from an EMBL/GenBank/DDBJ whole genome shotgun (WGS) entry which is preliminary data.</text>
</comment>
<feature type="region of interest" description="Disordered" evidence="6">
    <location>
        <begin position="321"/>
        <end position="356"/>
    </location>
</feature>
<dbReference type="GO" id="GO:0016301">
    <property type="term" value="F:kinase activity"/>
    <property type="evidence" value="ECO:0007669"/>
    <property type="project" value="UniProtKB-KW"/>
</dbReference>
<organism evidence="8 9">
    <name type="scientific">Nephila pilipes</name>
    <name type="common">Giant wood spider</name>
    <name type="synonym">Nephila maculata</name>
    <dbReference type="NCBI Taxonomy" id="299642"/>
    <lineage>
        <taxon>Eukaryota</taxon>
        <taxon>Metazoa</taxon>
        <taxon>Ecdysozoa</taxon>
        <taxon>Arthropoda</taxon>
        <taxon>Chelicerata</taxon>
        <taxon>Arachnida</taxon>
        <taxon>Araneae</taxon>
        <taxon>Araneomorphae</taxon>
        <taxon>Entelegynae</taxon>
        <taxon>Araneoidea</taxon>
        <taxon>Nephilidae</taxon>
        <taxon>Nephila</taxon>
    </lineage>
</organism>
<dbReference type="PANTHER" id="PTHR46253:SF1">
    <property type="entry name" value="TAB2"/>
    <property type="match status" value="1"/>
</dbReference>
<keyword evidence="1" id="KW-0479">Metal-binding</keyword>
<dbReference type="SUPFAM" id="SSF90209">
    <property type="entry name" value="Ran binding protein zinc finger-like"/>
    <property type="match status" value="1"/>
</dbReference>
<keyword evidence="8" id="KW-0808">Transferase</keyword>
<dbReference type="PANTHER" id="PTHR46253">
    <property type="entry name" value="TGF-BETA-ACTIVATED KINASE 1 AND MAP3K7-BINDING PROTEIN TAB"/>
    <property type="match status" value="1"/>
</dbReference>
<feature type="compositionally biased region" description="Polar residues" evidence="6">
    <location>
        <begin position="325"/>
        <end position="350"/>
    </location>
</feature>
<dbReference type="OrthoDB" id="6367910at2759"/>
<name>A0A8X6QN77_NEPPI</name>
<sequence length="604" mass="68366">MASRNIANMHLFLEMKKKFPDLPEDMLRNHVILYAQDQDKCVSLLQKQSKSHFHSSQAFSDIRLSESKMKSKKNFDLDVNYDQETESSNINAIVWQNNRNNNSNMGFVGKESFNVPSRASNKNNIDTNAIHLSTKSSNLNVPLKSEIQSAPVISNNDRPSFTDIYKSAPVSSHTALCHIPNNQNADNRMMFSTTKEHTIVPLEPSIVKESATNSSDSCEIEPSKRHAVCLSITPSFPFSQQPMNVHGSSVCTSSSHYSRPGRHTTSLNLQLQPQSSDAYPVEISTIPTNIGNPCNYRDFGSHLQISVGSQGATFTALRLQRPHVPQSQHSPNQLPTSQASFNVSQPSSHSQDSKGYKFPTHLQEVSNSVKESDELLKEKNHYAVDKLSKILSNKDHCVSNIKLDDLHSEDRIPSRHLNEEINFLHGYQASPDYILDVKKHQKARLDLVKEELNKEKTICSNLKFEINKLEQEITQRQEKRSSFSYAELLQKLKEENRKLTLECNDLIMEYDISSKEQIPLGVTDEDFYSNIFTGPNDGLTCDSKKGKCKKQVQSRDKLKPSYSDDDDEKNPWKCKNCTFANHPALQKCEMCELPKNSGSFFCDN</sequence>
<evidence type="ECO:0000256" key="4">
    <source>
        <dbReference type="PROSITE-ProRule" id="PRU00322"/>
    </source>
</evidence>
<keyword evidence="5" id="KW-0175">Coiled coil</keyword>
<dbReference type="PROSITE" id="PS01358">
    <property type="entry name" value="ZF_RANBP2_1"/>
    <property type="match status" value="1"/>
</dbReference>
<dbReference type="AlphaFoldDB" id="A0A8X6QN77"/>
<accession>A0A8X6QN77</accession>
<feature type="domain" description="RanBP2-type" evidence="7">
    <location>
        <begin position="568"/>
        <end position="597"/>
    </location>
</feature>
<dbReference type="InterPro" id="IPR001876">
    <property type="entry name" value="Znf_RanBP2"/>
</dbReference>
<evidence type="ECO:0000256" key="2">
    <source>
        <dbReference type="ARBA" id="ARBA00022771"/>
    </source>
</evidence>